<comment type="caution">
    <text evidence="2">The sequence shown here is derived from an EMBL/GenBank/DDBJ whole genome shotgun (WGS) entry which is preliminary data.</text>
</comment>
<protein>
    <submittedName>
        <fullName evidence="2">Glycosyltransferase involved in cell wall biosynthesis</fullName>
    </submittedName>
</protein>
<evidence type="ECO:0000313" key="2">
    <source>
        <dbReference type="EMBL" id="RKE97993.1"/>
    </source>
</evidence>
<dbReference type="GO" id="GO:0016758">
    <property type="term" value="F:hexosyltransferase activity"/>
    <property type="evidence" value="ECO:0007669"/>
    <property type="project" value="UniProtKB-ARBA"/>
</dbReference>
<dbReference type="RefSeq" id="WP_147376087.1">
    <property type="nucleotide sequence ID" value="NZ_RAQJ01000001.1"/>
</dbReference>
<sequence length="282" mass="33081">MNKFESSLTVAIWMVTYNHEAYIKQAIESVLMQKTNFNYKLFIGEDCSTDKTAEICKQLKKRYPDKIYLILNQKNLGPSKNAKQIYDLCLKSDAKYIAMLEGDDYWTDPLKLQKQIDFLKKNDSFSGSFHNTMSTNESDVNTSFVPWRVYNKEVYNLDDTISKIALFHTSSFVFRKNVEFIPDWVLKVQSGDMALFAIIASKGSLHRIDEYMSVYRKNEKGITNHITKKAYHKSRIVLQLHFKENFNVSVHQKIDDIIRFHTLELNKLSNSTYKKLKNLFKF</sequence>
<dbReference type="Proteomes" id="UP000284892">
    <property type="component" value="Unassembled WGS sequence"/>
</dbReference>
<feature type="domain" description="Glycosyltransferase 2-like" evidence="1">
    <location>
        <begin position="13"/>
        <end position="168"/>
    </location>
</feature>
<dbReference type="Gene3D" id="3.90.550.10">
    <property type="entry name" value="Spore Coat Polysaccharide Biosynthesis Protein SpsA, Chain A"/>
    <property type="match status" value="1"/>
</dbReference>
<dbReference type="SUPFAM" id="SSF53448">
    <property type="entry name" value="Nucleotide-diphospho-sugar transferases"/>
    <property type="match status" value="1"/>
</dbReference>
<dbReference type="OrthoDB" id="199095at2"/>
<reference evidence="2 3" key="1">
    <citation type="submission" date="2018-09" db="EMBL/GenBank/DDBJ databases">
        <title>Genomic Encyclopedia of Archaeal and Bacterial Type Strains, Phase II (KMG-II): from individual species to whole genera.</title>
        <authorList>
            <person name="Goeker M."/>
        </authorList>
    </citation>
    <scope>NUCLEOTIDE SEQUENCE [LARGE SCALE GENOMIC DNA]</scope>
    <source>
        <strain evidence="2 3">DSM 26283</strain>
    </source>
</reference>
<dbReference type="Pfam" id="PF00535">
    <property type="entry name" value="Glycos_transf_2"/>
    <property type="match status" value="1"/>
</dbReference>
<organism evidence="2 3">
    <name type="scientific">Ichthyenterobacterium magnum</name>
    <dbReference type="NCBI Taxonomy" id="1230530"/>
    <lineage>
        <taxon>Bacteria</taxon>
        <taxon>Pseudomonadati</taxon>
        <taxon>Bacteroidota</taxon>
        <taxon>Flavobacteriia</taxon>
        <taxon>Flavobacteriales</taxon>
        <taxon>Flavobacteriaceae</taxon>
        <taxon>Ichthyenterobacterium</taxon>
    </lineage>
</organism>
<dbReference type="InterPro" id="IPR029044">
    <property type="entry name" value="Nucleotide-diphossugar_trans"/>
</dbReference>
<proteinExistence type="predicted"/>
<dbReference type="PANTHER" id="PTHR22916">
    <property type="entry name" value="GLYCOSYLTRANSFERASE"/>
    <property type="match status" value="1"/>
</dbReference>
<dbReference type="EMBL" id="RAQJ01000001">
    <property type="protein sequence ID" value="RKE97993.1"/>
    <property type="molecule type" value="Genomic_DNA"/>
</dbReference>
<keyword evidence="3" id="KW-1185">Reference proteome</keyword>
<dbReference type="InterPro" id="IPR001173">
    <property type="entry name" value="Glyco_trans_2-like"/>
</dbReference>
<accession>A0A420DUY5</accession>
<keyword evidence="2" id="KW-0808">Transferase</keyword>
<name>A0A420DUY5_9FLAO</name>
<evidence type="ECO:0000313" key="3">
    <source>
        <dbReference type="Proteomes" id="UP000284892"/>
    </source>
</evidence>
<dbReference type="PANTHER" id="PTHR22916:SF3">
    <property type="entry name" value="UDP-GLCNAC:BETAGAL BETA-1,3-N-ACETYLGLUCOSAMINYLTRANSFERASE-LIKE PROTEIN 1"/>
    <property type="match status" value="1"/>
</dbReference>
<gene>
    <name evidence="2" type="ORF">BXY80_0058</name>
</gene>
<dbReference type="AlphaFoldDB" id="A0A420DUY5"/>
<evidence type="ECO:0000259" key="1">
    <source>
        <dbReference type="Pfam" id="PF00535"/>
    </source>
</evidence>